<dbReference type="SUPFAM" id="SSF56059">
    <property type="entry name" value="Glutathione synthetase ATP-binding domain-like"/>
    <property type="match status" value="1"/>
</dbReference>
<comment type="catalytic activity">
    <reaction evidence="12">
        <text>hydrogencarbonate + pyruvate + ATP = oxaloacetate + ADP + phosphate + H(+)</text>
        <dbReference type="Rhea" id="RHEA:20844"/>
        <dbReference type="ChEBI" id="CHEBI:15361"/>
        <dbReference type="ChEBI" id="CHEBI:15378"/>
        <dbReference type="ChEBI" id="CHEBI:16452"/>
        <dbReference type="ChEBI" id="CHEBI:17544"/>
        <dbReference type="ChEBI" id="CHEBI:30616"/>
        <dbReference type="ChEBI" id="CHEBI:43474"/>
        <dbReference type="ChEBI" id="CHEBI:456216"/>
        <dbReference type="EC" id="6.4.1.1"/>
    </reaction>
</comment>
<dbReference type="NCBIfam" id="TIGR01235">
    <property type="entry name" value="pyruv_carbox"/>
    <property type="match status" value="1"/>
</dbReference>
<dbReference type="SUPFAM" id="SSF51569">
    <property type="entry name" value="Aldolase"/>
    <property type="match status" value="1"/>
</dbReference>
<keyword evidence="8 12" id="KW-0067">ATP-binding</keyword>
<dbReference type="NCBIfam" id="NF006761">
    <property type="entry name" value="PRK09282.1"/>
    <property type="match status" value="1"/>
</dbReference>
<evidence type="ECO:0000256" key="12">
    <source>
        <dbReference type="PIRNR" id="PIRNR001594"/>
    </source>
</evidence>
<feature type="domain" description="Pyruvate carboxyltransferase" evidence="16">
    <location>
        <begin position="524"/>
        <end position="793"/>
    </location>
</feature>
<dbReference type="SUPFAM" id="SSF51246">
    <property type="entry name" value="Rudiment single hybrid motif"/>
    <property type="match status" value="1"/>
</dbReference>
<dbReference type="Gene3D" id="3.20.20.70">
    <property type="entry name" value="Aldolase class I"/>
    <property type="match status" value="1"/>
</dbReference>
<evidence type="ECO:0000259" key="16">
    <source>
        <dbReference type="PROSITE" id="PS50991"/>
    </source>
</evidence>
<dbReference type="InterPro" id="IPR003379">
    <property type="entry name" value="Carboxylase_cons_dom"/>
</dbReference>
<comment type="catalytic activity">
    <reaction evidence="11">
        <text>N(6)-biotinyl-L-lysyl-[protein] + hydrogencarbonate + ATP = N(6)-carboxybiotinyl-L-lysyl-[protein] + ADP + phosphate + H(+)</text>
        <dbReference type="Rhea" id="RHEA:13501"/>
        <dbReference type="Rhea" id="RHEA-COMP:10505"/>
        <dbReference type="Rhea" id="RHEA-COMP:10506"/>
        <dbReference type="ChEBI" id="CHEBI:15378"/>
        <dbReference type="ChEBI" id="CHEBI:17544"/>
        <dbReference type="ChEBI" id="CHEBI:30616"/>
        <dbReference type="ChEBI" id="CHEBI:43474"/>
        <dbReference type="ChEBI" id="CHEBI:83144"/>
        <dbReference type="ChEBI" id="CHEBI:83145"/>
        <dbReference type="ChEBI" id="CHEBI:456216"/>
        <dbReference type="EC" id="6.3.4.14"/>
    </reaction>
    <physiologicalReaction direction="left-to-right" evidence="11">
        <dbReference type="Rhea" id="RHEA:13502"/>
    </physiologicalReaction>
</comment>
<keyword evidence="4" id="KW-0312">Gluconeogenesis</keyword>
<evidence type="ECO:0000256" key="13">
    <source>
        <dbReference type="SAM" id="MobiDB-lite"/>
    </source>
</evidence>
<evidence type="ECO:0000256" key="11">
    <source>
        <dbReference type="ARBA" id="ARBA00048501"/>
    </source>
</evidence>
<dbReference type="GO" id="GO:0004736">
    <property type="term" value="F:pyruvate carboxylase activity"/>
    <property type="evidence" value="ECO:0007669"/>
    <property type="project" value="UniProtKB-EC"/>
</dbReference>
<dbReference type="PANTHER" id="PTHR43778">
    <property type="entry name" value="PYRUVATE CARBOXYLASE"/>
    <property type="match status" value="1"/>
</dbReference>
<comment type="caution">
    <text evidence="17">The sequence shown here is derived from an EMBL/GenBank/DDBJ whole genome shotgun (WGS) entry which is preliminary data.</text>
</comment>
<accession>A0ABS6B0H7</accession>
<evidence type="ECO:0000256" key="7">
    <source>
        <dbReference type="ARBA" id="ARBA00022741"/>
    </source>
</evidence>
<dbReference type="InterPro" id="IPR013785">
    <property type="entry name" value="Aldolase_TIM"/>
</dbReference>
<sequence length="1134" mass="121601">MFSKVLVANRGEIAIRAFRAAYELGVGTVAVFPYEDRNSVHRTKADEAYQIGVPGHPVRAYLSIEEIIKAAKTAGADAIYPGYGFLSENPDLAAACAAEGITFIGPSAQVLELTGNKARAIAAARAAGLPVLNSSAPSADVPELLAAAEEMEFPVFVKAVAGGGGRGMRRVADRAQLREAVEAAMREAESAFGDATVFLEQAVINPRHIEVQILADGRGNVIHLFERDCSLQRRHQKVIELAPAPNLDPALRERICADAVAFARQIGYSCAGTVEFLLDERGNHVFIEMNPRIQVEHTVTEEITDVDLVASQLRIAAGESLEDLGLSQDSISIRGAALQCRITTEDPANGFRPDTGRITAYRSPGGSGIRLDGGANLGAEVGAHFDSMLVKLTCRGRDFTAAVARARRAVAEFRIRGVSTNIPFLQAVLDDPDFRAGRITTSFIDERPYLLTQRGSADRGTKILTYLADITVNKPHGQRPSAVYPQDKLPALDLTVPPPDGSRQRLLRSGPEGFAQALRQQRGIAVTDTTFRDAHQSLLATRVRTNSLLQVAGHVARMTPELLSIECWGGATYDVALRFLHEDPWERLAALREAIPNICLQMLLRGRNTVGYTPYPEKVTRAFVSEATATGIDIFRIFDALNNVDQMRPAIDAVRETGTAVAEVALSYTGDLSNPDENLYTLDYYLKLAEQIAEAGAHIIGIKDMAGLLRAPAAHTLVTALRENFDLPVHVHTHDTPGGQLATYLAAWQAGADAVDGASAPMAGTTSQPPLSAIVAAAAHSPHDSGLNLQNVCDLEPYWEALRKGYAPFESGLPGPTGRVYEHEIPGGQLSNLRQQAIALGLGDRFEEVEAKYAAADRLLGRLVKVTPSSKVVGDLALSLVGSGVDVADFAADPGRYDIPDSVVGFLRGELGTPAGGWPEPFRSRALTGRGPAKPETQLTAQDEAGLNGDSAQRRDTLNRLLFPGPTREFAEHREKFGDTSSLSANQFFYGLRHGEEHRVQLEKGVTLLIGLEAISEPDERGMRTVMCILNGQLRPILVRDRSIASEVPAAEKADKSNSGHIAAPFAGAVTLVVSEGDVIAAGDTIGTIEAMKMEAAITAPRAGTIARVAIGKVQQVEGGDLLVDVRLNETAAE</sequence>
<organism evidence="17 18">
    <name type="scientific">Nocardia albiluteola</name>
    <dbReference type="NCBI Taxonomy" id="2842303"/>
    <lineage>
        <taxon>Bacteria</taxon>
        <taxon>Bacillati</taxon>
        <taxon>Actinomycetota</taxon>
        <taxon>Actinomycetes</taxon>
        <taxon>Mycobacteriales</taxon>
        <taxon>Nocardiaceae</taxon>
        <taxon>Nocardia</taxon>
    </lineage>
</organism>
<dbReference type="PROSITE" id="PS50991">
    <property type="entry name" value="PYR_CT"/>
    <property type="match status" value="1"/>
</dbReference>
<dbReference type="CDD" id="cd06850">
    <property type="entry name" value="biotinyl_domain"/>
    <property type="match status" value="1"/>
</dbReference>
<dbReference type="Pfam" id="PF00289">
    <property type="entry name" value="Biotin_carb_N"/>
    <property type="match status" value="1"/>
</dbReference>
<protein>
    <recommendedName>
        <fullName evidence="3 12">Pyruvate carboxylase</fullName>
        <ecNumber evidence="3 12">6.4.1.1</ecNumber>
    </recommendedName>
</protein>
<dbReference type="NCBIfam" id="NF009554">
    <property type="entry name" value="PRK12999.1"/>
    <property type="match status" value="1"/>
</dbReference>
<dbReference type="SMART" id="SM00878">
    <property type="entry name" value="Biotin_carb_C"/>
    <property type="match status" value="1"/>
</dbReference>
<gene>
    <name evidence="17" type="ORF">KO481_19975</name>
</gene>
<dbReference type="Gene3D" id="2.40.50.100">
    <property type="match status" value="1"/>
</dbReference>
<dbReference type="InterPro" id="IPR011053">
    <property type="entry name" value="Single_hybrid_motif"/>
</dbReference>
<evidence type="ECO:0000259" key="14">
    <source>
        <dbReference type="PROSITE" id="PS50975"/>
    </source>
</evidence>
<evidence type="ECO:0000256" key="5">
    <source>
        <dbReference type="ARBA" id="ARBA00022598"/>
    </source>
</evidence>
<evidence type="ECO:0000256" key="3">
    <source>
        <dbReference type="ARBA" id="ARBA00013057"/>
    </source>
</evidence>
<dbReference type="SUPFAM" id="SSF89000">
    <property type="entry name" value="post-HMGL domain-like"/>
    <property type="match status" value="1"/>
</dbReference>
<proteinExistence type="predicted"/>
<dbReference type="PROSITE" id="PS00867">
    <property type="entry name" value="CPSASE_2"/>
    <property type="match status" value="1"/>
</dbReference>
<keyword evidence="17" id="KW-0670">Pyruvate</keyword>
<dbReference type="InterPro" id="IPR005482">
    <property type="entry name" value="Biotin_COase_C"/>
</dbReference>
<dbReference type="Proteomes" id="UP000733379">
    <property type="component" value="Unassembled WGS sequence"/>
</dbReference>
<feature type="region of interest" description="Disordered" evidence="13">
    <location>
        <begin position="915"/>
        <end position="951"/>
    </location>
</feature>
<comment type="cofactor">
    <cofactor evidence="1 12">
        <name>biotin</name>
        <dbReference type="ChEBI" id="CHEBI:57586"/>
    </cofactor>
</comment>
<keyword evidence="5 12" id="KW-0436">Ligase</keyword>
<keyword evidence="7 12" id="KW-0547">Nucleotide-binding</keyword>
<dbReference type="Pfam" id="PF02785">
    <property type="entry name" value="Biotin_carb_C"/>
    <property type="match status" value="1"/>
</dbReference>
<dbReference type="InterPro" id="IPR055268">
    <property type="entry name" value="PCB-like"/>
</dbReference>
<dbReference type="CDD" id="cd07937">
    <property type="entry name" value="DRE_TIM_PC_TC_5S"/>
    <property type="match status" value="1"/>
</dbReference>
<evidence type="ECO:0000256" key="8">
    <source>
        <dbReference type="ARBA" id="ARBA00022840"/>
    </source>
</evidence>
<dbReference type="InterPro" id="IPR005479">
    <property type="entry name" value="CPAse_ATP-bd"/>
</dbReference>
<dbReference type="InterPro" id="IPR001882">
    <property type="entry name" value="Biotin_BS"/>
</dbReference>
<evidence type="ECO:0000256" key="2">
    <source>
        <dbReference type="ARBA" id="ARBA00004742"/>
    </source>
</evidence>
<dbReference type="Pfam" id="PF00682">
    <property type="entry name" value="HMGL-like"/>
    <property type="match status" value="1"/>
</dbReference>
<dbReference type="RefSeq" id="WP_215918691.1">
    <property type="nucleotide sequence ID" value="NZ_JAHKNI010000006.1"/>
</dbReference>
<evidence type="ECO:0000256" key="1">
    <source>
        <dbReference type="ARBA" id="ARBA00001953"/>
    </source>
</evidence>
<dbReference type="EMBL" id="JAHKNI010000006">
    <property type="protein sequence ID" value="MBU3063799.1"/>
    <property type="molecule type" value="Genomic_DNA"/>
</dbReference>
<evidence type="ECO:0000256" key="10">
    <source>
        <dbReference type="ARBA" id="ARBA00023268"/>
    </source>
</evidence>
<dbReference type="Pfam" id="PF02786">
    <property type="entry name" value="CPSase_L_D2"/>
    <property type="match status" value="1"/>
</dbReference>
<dbReference type="InterPro" id="IPR005930">
    <property type="entry name" value="Pyruv_COase"/>
</dbReference>
<dbReference type="PROSITE" id="PS00188">
    <property type="entry name" value="BIOTIN"/>
    <property type="match status" value="1"/>
</dbReference>
<dbReference type="PROSITE" id="PS50979">
    <property type="entry name" value="BC"/>
    <property type="match status" value="1"/>
</dbReference>
<comment type="function">
    <text evidence="12">Catalyzes a 2-step reaction, involving the ATP-dependent carboxylation of the covalently attached biotin in the first step and the transfer of the carboxyl group to pyruvate in the second.</text>
</comment>
<dbReference type="InterPro" id="IPR016185">
    <property type="entry name" value="PreATP-grasp_dom_sf"/>
</dbReference>
<dbReference type="PANTHER" id="PTHR43778:SF2">
    <property type="entry name" value="PYRUVATE CARBOXYLASE, MITOCHONDRIAL"/>
    <property type="match status" value="1"/>
</dbReference>
<keyword evidence="18" id="KW-1185">Reference proteome</keyword>
<evidence type="ECO:0000256" key="6">
    <source>
        <dbReference type="ARBA" id="ARBA00022723"/>
    </source>
</evidence>
<name>A0ABS6B0H7_9NOCA</name>
<dbReference type="InterPro" id="IPR011054">
    <property type="entry name" value="Rudment_hybrid_motif"/>
</dbReference>
<dbReference type="Gene3D" id="3.30.470.20">
    <property type="entry name" value="ATP-grasp fold, B domain"/>
    <property type="match status" value="1"/>
</dbReference>
<reference evidence="17 18" key="1">
    <citation type="submission" date="2021-06" db="EMBL/GenBank/DDBJ databases">
        <title>Actinomycetes sequencing.</title>
        <authorList>
            <person name="Shan Q."/>
        </authorList>
    </citation>
    <scope>NUCLEOTIDE SEQUENCE [LARGE SCALE GENOMIC DNA]</scope>
    <source>
        <strain evidence="17 18">NEAU-G5</strain>
    </source>
</reference>
<dbReference type="SUPFAM" id="SSF52440">
    <property type="entry name" value="PreATP-grasp domain"/>
    <property type="match status" value="1"/>
</dbReference>
<dbReference type="Pfam" id="PF00364">
    <property type="entry name" value="Biotin_lipoyl"/>
    <property type="match status" value="1"/>
</dbReference>
<feature type="domain" description="Biotin carboxylation" evidence="15">
    <location>
        <begin position="1"/>
        <end position="449"/>
    </location>
</feature>
<dbReference type="InterPro" id="IPR011761">
    <property type="entry name" value="ATP-grasp"/>
</dbReference>
<dbReference type="InterPro" id="IPR000891">
    <property type="entry name" value="PYR_CT"/>
</dbReference>
<keyword evidence="9 12" id="KW-0092">Biotin</keyword>
<dbReference type="InterPro" id="IPR005481">
    <property type="entry name" value="BC-like_N"/>
</dbReference>
<dbReference type="PIRSF" id="PIRSF001594">
    <property type="entry name" value="Pyruv_carbox"/>
    <property type="match status" value="1"/>
</dbReference>
<dbReference type="SUPFAM" id="SSF51230">
    <property type="entry name" value="Single hybrid motif"/>
    <property type="match status" value="1"/>
</dbReference>
<evidence type="ECO:0000313" key="17">
    <source>
        <dbReference type="EMBL" id="MBU3063799.1"/>
    </source>
</evidence>
<keyword evidence="6" id="KW-0479">Metal-binding</keyword>
<evidence type="ECO:0000313" key="18">
    <source>
        <dbReference type="Proteomes" id="UP000733379"/>
    </source>
</evidence>
<evidence type="ECO:0000256" key="9">
    <source>
        <dbReference type="ARBA" id="ARBA00023267"/>
    </source>
</evidence>
<evidence type="ECO:0000259" key="15">
    <source>
        <dbReference type="PROSITE" id="PS50979"/>
    </source>
</evidence>
<dbReference type="InterPro" id="IPR000089">
    <property type="entry name" value="Biotin_lipoyl"/>
</dbReference>
<dbReference type="InterPro" id="IPR011764">
    <property type="entry name" value="Biotin_carboxylation_dom"/>
</dbReference>
<keyword evidence="10" id="KW-0511">Multifunctional enzyme</keyword>
<feature type="domain" description="ATP-grasp" evidence="14">
    <location>
        <begin position="121"/>
        <end position="317"/>
    </location>
</feature>
<dbReference type="PROSITE" id="PS50975">
    <property type="entry name" value="ATP_GRASP"/>
    <property type="match status" value="1"/>
</dbReference>
<comment type="pathway">
    <text evidence="2">Carbohydrate biosynthesis; gluconeogenesis.</text>
</comment>
<dbReference type="EC" id="6.4.1.1" evidence="3 12"/>
<dbReference type="Pfam" id="PF02436">
    <property type="entry name" value="PYC_OADA"/>
    <property type="match status" value="1"/>
</dbReference>
<dbReference type="Gene3D" id="3.10.600.10">
    <property type="entry name" value="pyruvate carboxylase f1077a mutant domain"/>
    <property type="match status" value="1"/>
</dbReference>
<evidence type="ECO:0000256" key="4">
    <source>
        <dbReference type="ARBA" id="ARBA00022432"/>
    </source>
</evidence>